<name>A0A7W7T1X8_9PSEU</name>
<dbReference type="RefSeq" id="WP_246445166.1">
    <property type="nucleotide sequence ID" value="NZ_BAABAI010000013.1"/>
</dbReference>
<evidence type="ECO:0000313" key="3">
    <source>
        <dbReference type="Proteomes" id="UP000542674"/>
    </source>
</evidence>
<accession>A0A7W7T1X8</accession>
<dbReference type="AlphaFoldDB" id="A0A7W7T1X8"/>
<reference evidence="2 3" key="1">
    <citation type="submission" date="2020-08" db="EMBL/GenBank/DDBJ databases">
        <title>Sequencing the genomes of 1000 actinobacteria strains.</title>
        <authorList>
            <person name="Klenk H.-P."/>
        </authorList>
    </citation>
    <scope>NUCLEOTIDE SEQUENCE [LARGE SCALE GENOMIC DNA]</scope>
    <source>
        <strain evidence="2 3">DSM 45084</strain>
    </source>
</reference>
<evidence type="ECO:0000313" key="2">
    <source>
        <dbReference type="EMBL" id="MBB4965077.1"/>
    </source>
</evidence>
<dbReference type="EMBL" id="JACHJS010000001">
    <property type="protein sequence ID" value="MBB4965077.1"/>
    <property type="molecule type" value="Genomic_DNA"/>
</dbReference>
<comment type="caution">
    <text evidence="2">The sequence shown here is derived from an EMBL/GenBank/DDBJ whole genome shotgun (WGS) entry which is preliminary data.</text>
</comment>
<feature type="signal peptide" evidence="1">
    <location>
        <begin position="1"/>
        <end position="22"/>
    </location>
</feature>
<keyword evidence="1" id="KW-0732">Signal</keyword>
<organism evidence="2 3">
    <name type="scientific">Saccharothrix violaceirubra</name>
    <dbReference type="NCBI Taxonomy" id="413306"/>
    <lineage>
        <taxon>Bacteria</taxon>
        <taxon>Bacillati</taxon>
        <taxon>Actinomycetota</taxon>
        <taxon>Actinomycetes</taxon>
        <taxon>Pseudonocardiales</taxon>
        <taxon>Pseudonocardiaceae</taxon>
        <taxon>Saccharothrix</taxon>
    </lineage>
</organism>
<feature type="chain" id="PRO_5031322394" evidence="1">
    <location>
        <begin position="23"/>
        <end position="93"/>
    </location>
</feature>
<keyword evidence="3" id="KW-1185">Reference proteome</keyword>
<sequence>MMKSLIVAALLATLVPAPPASAAAYTVPRSATASGRGTSEANAEARARYNARVAVLAVGVDCVDWTSQLVVPTERTRQNEWTALVAVDALCVA</sequence>
<evidence type="ECO:0000256" key="1">
    <source>
        <dbReference type="SAM" id="SignalP"/>
    </source>
</evidence>
<proteinExistence type="predicted"/>
<protein>
    <submittedName>
        <fullName evidence="2">Uncharacterized protein</fullName>
    </submittedName>
</protein>
<dbReference type="Proteomes" id="UP000542674">
    <property type="component" value="Unassembled WGS sequence"/>
</dbReference>
<gene>
    <name evidence="2" type="ORF">F4559_002436</name>
</gene>